<dbReference type="PANTHER" id="PTHR43434">
    <property type="entry name" value="PHOSPHOGLYCOLATE PHOSPHATASE"/>
    <property type="match status" value="1"/>
</dbReference>
<dbReference type="InterPro" id="IPR036412">
    <property type="entry name" value="HAD-like_sf"/>
</dbReference>
<dbReference type="NCBIfam" id="TIGR01549">
    <property type="entry name" value="HAD-SF-IA-v1"/>
    <property type="match status" value="1"/>
</dbReference>
<dbReference type="PANTHER" id="PTHR43434:SF1">
    <property type="entry name" value="PHOSPHOGLYCOLATE PHOSPHATASE"/>
    <property type="match status" value="1"/>
</dbReference>
<evidence type="ECO:0000313" key="1">
    <source>
        <dbReference type="EMBL" id="OEJ25827.1"/>
    </source>
</evidence>
<dbReference type="RefSeq" id="WP_069927744.1">
    <property type="nucleotide sequence ID" value="NZ_MEHI01000001.1"/>
</dbReference>
<dbReference type="InterPro" id="IPR050155">
    <property type="entry name" value="HAD-like_hydrolase_sf"/>
</dbReference>
<dbReference type="Pfam" id="PF00702">
    <property type="entry name" value="Hydrolase"/>
    <property type="match status" value="1"/>
</dbReference>
<evidence type="ECO:0000313" key="2">
    <source>
        <dbReference type="Proteomes" id="UP000095759"/>
    </source>
</evidence>
<dbReference type="SFLD" id="SFLDG01129">
    <property type="entry name" value="C1.5:_HAD__Beta-PGM__Phosphata"/>
    <property type="match status" value="1"/>
</dbReference>
<dbReference type="SFLD" id="SFLDS00003">
    <property type="entry name" value="Haloacid_Dehalogenase"/>
    <property type="match status" value="1"/>
</dbReference>
<organism evidence="1 2">
    <name type="scientific">Streptomyces agglomeratus</name>
    <dbReference type="NCBI Taxonomy" id="285458"/>
    <lineage>
        <taxon>Bacteria</taxon>
        <taxon>Bacillati</taxon>
        <taxon>Actinomycetota</taxon>
        <taxon>Actinomycetes</taxon>
        <taxon>Kitasatosporales</taxon>
        <taxon>Streptomycetaceae</taxon>
        <taxon>Streptomyces</taxon>
    </lineage>
</organism>
<dbReference type="InterPro" id="IPR006439">
    <property type="entry name" value="HAD-SF_hydro_IA"/>
</dbReference>
<dbReference type="GO" id="GO:0008967">
    <property type="term" value="F:phosphoglycolate phosphatase activity"/>
    <property type="evidence" value="ECO:0007669"/>
    <property type="project" value="TreeGrafter"/>
</dbReference>
<dbReference type="GO" id="GO:0006281">
    <property type="term" value="P:DNA repair"/>
    <property type="evidence" value="ECO:0007669"/>
    <property type="project" value="TreeGrafter"/>
</dbReference>
<reference evidence="1 2" key="1">
    <citation type="submission" date="2016-08" db="EMBL/GenBank/DDBJ databases">
        <title>Complete genome sequence of Streptomyces agglomeratus strain 6-3-2, a novel anti-MRSA actinomycete isolated from Wuli of Tebit, China.</title>
        <authorList>
            <person name="Chen X."/>
        </authorList>
    </citation>
    <scope>NUCLEOTIDE SEQUENCE [LARGE SCALE GENOMIC DNA]</scope>
    <source>
        <strain evidence="1 2">6-3-2</strain>
    </source>
</reference>
<dbReference type="CDD" id="cd07505">
    <property type="entry name" value="HAD_BPGM-like"/>
    <property type="match status" value="1"/>
</dbReference>
<keyword evidence="2" id="KW-1185">Reference proteome</keyword>
<proteinExistence type="predicted"/>
<dbReference type="Gene3D" id="3.40.50.1000">
    <property type="entry name" value="HAD superfamily/HAD-like"/>
    <property type="match status" value="1"/>
</dbReference>
<dbReference type="InterPro" id="IPR023214">
    <property type="entry name" value="HAD_sf"/>
</dbReference>
<dbReference type="AlphaFoldDB" id="A0A1E5P8P0"/>
<name>A0A1E5P8P0_9ACTN</name>
<accession>A0A1E5P8P0</accession>
<dbReference type="SUPFAM" id="SSF56784">
    <property type="entry name" value="HAD-like"/>
    <property type="match status" value="1"/>
</dbReference>
<sequence length="233" mass="24256">MGTDNLTETLAGTVAVLFDFDGPLCDVFAGRPAPEVARELALLAASTDPALSAKLSETDDPLEVLRLTHAANPELGLRVEEALTAAEVEAVAVAGEPTPGAVAALEAVRAAGRKIAVVSNNSGESVRVFLGRHDLAEHVLEVVGRAERQPDLMKPNPHSLLKAAELLEVDVTLCALIGDSLTDIQAAHKVGAAAIGYANKPHKHQTFTEAGAEAVTEDMQAIADAIQPPQSND</sequence>
<dbReference type="OrthoDB" id="4547358at2"/>
<protein>
    <submittedName>
        <fullName evidence="1">Haloacid dehalogenase</fullName>
    </submittedName>
</protein>
<dbReference type="Proteomes" id="UP000095759">
    <property type="component" value="Unassembled WGS sequence"/>
</dbReference>
<gene>
    <name evidence="1" type="ORF">AS594_16320</name>
</gene>
<dbReference type="EMBL" id="MEHJ01000001">
    <property type="protein sequence ID" value="OEJ25827.1"/>
    <property type="molecule type" value="Genomic_DNA"/>
</dbReference>
<comment type="caution">
    <text evidence="1">The sequence shown here is derived from an EMBL/GenBank/DDBJ whole genome shotgun (WGS) entry which is preliminary data.</text>
</comment>